<keyword evidence="1" id="KW-0812">Transmembrane</keyword>
<feature type="transmembrane region" description="Helical" evidence="1">
    <location>
        <begin position="71"/>
        <end position="91"/>
    </location>
</feature>
<dbReference type="RefSeq" id="WP_386734261.1">
    <property type="nucleotide sequence ID" value="NZ_JBHRXI010000004.1"/>
</dbReference>
<accession>A0ABV7TE64</accession>
<evidence type="ECO:0000313" key="3">
    <source>
        <dbReference type="Proteomes" id="UP001595629"/>
    </source>
</evidence>
<dbReference type="EMBL" id="JBHRXI010000004">
    <property type="protein sequence ID" value="MFC3613082.1"/>
    <property type="molecule type" value="Genomic_DNA"/>
</dbReference>
<organism evidence="2 3">
    <name type="scientific">Lutimaribacter marinistellae</name>
    <dbReference type="NCBI Taxonomy" id="1820329"/>
    <lineage>
        <taxon>Bacteria</taxon>
        <taxon>Pseudomonadati</taxon>
        <taxon>Pseudomonadota</taxon>
        <taxon>Alphaproteobacteria</taxon>
        <taxon>Rhodobacterales</taxon>
        <taxon>Roseobacteraceae</taxon>
        <taxon>Lutimaribacter</taxon>
    </lineage>
</organism>
<feature type="transmembrane region" description="Helical" evidence="1">
    <location>
        <begin position="141"/>
        <end position="164"/>
    </location>
</feature>
<dbReference type="Proteomes" id="UP001595629">
    <property type="component" value="Unassembled WGS sequence"/>
</dbReference>
<comment type="caution">
    <text evidence="2">The sequence shown here is derived from an EMBL/GenBank/DDBJ whole genome shotgun (WGS) entry which is preliminary data.</text>
</comment>
<feature type="transmembrane region" description="Helical" evidence="1">
    <location>
        <begin position="111"/>
        <end position="129"/>
    </location>
</feature>
<name>A0ABV7TE64_9RHOB</name>
<evidence type="ECO:0000313" key="2">
    <source>
        <dbReference type="EMBL" id="MFC3613082.1"/>
    </source>
</evidence>
<protein>
    <submittedName>
        <fullName evidence="2">Uncharacterized protein</fullName>
    </submittedName>
</protein>
<feature type="transmembrane region" description="Helical" evidence="1">
    <location>
        <begin position="170"/>
        <end position="194"/>
    </location>
</feature>
<keyword evidence="1" id="KW-1133">Transmembrane helix</keyword>
<proteinExistence type="predicted"/>
<keyword evidence="3" id="KW-1185">Reference proteome</keyword>
<gene>
    <name evidence="2" type="ORF">ACFORG_04855</name>
</gene>
<feature type="transmembrane region" description="Helical" evidence="1">
    <location>
        <begin position="12"/>
        <end position="32"/>
    </location>
</feature>
<feature type="transmembrane region" description="Helical" evidence="1">
    <location>
        <begin position="44"/>
        <end position="64"/>
    </location>
</feature>
<keyword evidence="1" id="KW-0472">Membrane</keyword>
<sequence>MTRDDSFEQVEFILYVALTGLAAGALVVGWILHVEGIVRLGAAYPAMVPATALGLLLLGLSGIASTRGRTGLSMALILFAGALVAALFLLQQAGLRSIAGLQVFGIGERDIISPATALFFVAAMLAAVLQAQRAELAPIAGLWGLFLLSTAIGVAVVAASGVGLARSWPLYGMAFQTALAFALYFAALSIGSLARDSL</sequence>
<reference evidence="3" key="1">
    <citation type="journal article" date="2019" name="Int. J. Syst. Evol. Microbiol.">
        <title>The Global Catalogue of Microorganisms (GCM) 10K type strain sequencing project: providing services to taxonomists for standard genome sequencing and annotation.</title>
        <authorList>
            <consortium name="The Broad Institute Genomics Platform"/>
            <consortium name="The Broad Institute Genome Sequencing Center for Infectious Disease"/>
            <person name="Wu L."/>
            <person name="Ma J."/>
        </authorList>
    </citation>
    <scope>NUCLEOTIDE SEQUENCE [LARGE SCALE GENOMIC DNA]</scope>
    <source>
        <strain evidence="3">KCTC 42911</strain>
    </source>
</reference>
<evidence type="ECO:0000256" key="1">
    <source>
        <dbReference type="SAM" id="Phobius"/>
    </source>
</evidence>